<evidence type="ECO:0000259" key="2">
    <source>
        <dbReference type="Pfam" id="PF01261"/>
    </source>
</evidence>
<feature type="chain" id="PRO_5009212104" evidence="1">
    <location>
        <begin position="29"/>
        <end position="286"/>
    </location>
</feature>
<reference evidence="4" key="1">
    <citation type="submission" date="2016-07" db="EMBL/GenBank/DDBJ databases">
        <authorList>
            <person name="Florea S."/>
            <person name="Webb J.S."/>
            <person name="Jaromczyk J."/>
            <person name="Schardl C.L."/>
        </authorList>
    </citation>
    <scope>NUCLEOTIDE SEQUENCE [LARGE SCALE GENOMIC DNA]</scope>
    <source>
        <strain evidence="4">KCTC 42131</strain>
    </source>
</reference>
<dbReference type="RefSeq" id="WP_070115737.1">
    <property type="nucleotide sequence ID" value="NZ_CAXATG010000002.1"/>
</dbReference>
<dbReference type="InterPro" id="IPR013022">
    <property type="entry name" value="Xyl_isomerase-like_TIM-brl"/>
</dbReference>
<name>A0A1E8CI61_9GAMM</name>
<dbReference type="SUPFAM" id="SSF51658">
    <property type="entry name" value="Xylose isomerase-like"/>
    <property type="match status" value="1"/>
</dbReference>
<dbReference type="STRING" id="1524254.PHACT_02360"/>
<dbReference type="EMBL" id="MASR01000001">
    <property type="protein sequence ID" value="OFE12113.1"/>
    <property type="molecule type" value="Genomic_DNA"/>
</dbReference>
<sequence>MQRRKFLKMSAAAAGLSQLALLRCSSEAAQSNYPFGIQLYSLRADMPADPDGVLQQLAQFGYRQIQSYEGPSGMFWGHSPESFGRYVRDLGMDPVASHCSIEEDFERKANEAAEAGMQYLICPLIGAQASLDDYRRFADRFNRCGEICREAGLRFAYHNHHYTFFELNGEIPHDVLMQNTDPELVDFELDIFWLVAAGQDPLTWIRKYPGRFAFSHVKDRLPNMPADSFTASTTLGQGVIDYPGILPVAYEHGMRFFMVEQESYAGTTPLESAQDNAVYMRQFEYT</sequence>
<dbReference type="PANTHER" id="PTHR12110:SF41">
    <property type="entry name" value="INOSOSE DEHYDRATASE"/>
    <property type="match status" value="1"/>
</dbReference>
<dbReference type="PANTHER" id="PTHR12110">
    <property type="entry name" value="HYDROXYPYRUVATE ISOMERASE"/>
    <property type="match status" value="1"/>
</dbReference>
<dbReference type="InterPro" id="IPR050312">
    <property type="entry name" value="IolE/XylAMocC-like"/>
</dbReference>
<proteinExistence type="predicted"/>
<evidence type="ECO:0000313" key="4">
    <source>
        <dbReference type="Proteomes" id="UP000175669"/>
    </source>
</evidence>
<dbReference type="Pfam" id="PF01261">
    <property type="entry name" value="AP_endonuc_2"/>
    <property type="match status" value="1"/>
</dbReference>
<keyword evidence="3" id="KW-0413">Isomerase</keyword>
<dbReference type="Gene3D" id="3.20.20.150">
    <property type="entry name" value="Divalent-metal-dependent TIM barrel enzymes"/>
    <property type="match status" value="1"/>
</dbReference>
<dbReference type="AlphaFoldDB" id="A0A1E8CI61"/>
<dbReference type="GO" id="GO:0016853">
    <property type="term" value="F:isomerase activity"/>
    <property type="evidence" value="ECO:0007669"/>
    <property type="project" value="UniProtKB-KW"/>
</dbReference>
<dbReference type="InterPro" id="IPR036237">
    <property type="entry name" value="Xyl_isomerase-like_sf"/>
</dbReference>
<comment type="caution">
    <text evidence="3">The sequence shown here is derived from an EMBL/GenBank/DDBJ whole genome shotgun (WGS) entry which is preliminary data.</text>
</comment>
<evidence type="ECO:0000256" key="1">
    <source>
        <dbReference type="SAM" id="SignalP"/>
    </source>
</evidence>
<accession>A0A1E8CI61</accession>
<protein>
    <submittedName>
        <fullName evidence="3">Sugar phosphate isomerase</fullName>
    </submittedName>
</protein>
<evidence type="ECO:0000313" key="3">
    <source>
        <dbReference type="EMBL" id="OFE12113.1"/>
    </source>
</evidence>
<gene>
    <name evidence="3" type="ORF">PHACT_02360</name>
</gene>
<dbReference type="Proteomes" id="UP000175669">
    <property type="component" value="Unassembled WGS sequence"/>
</dbReference>
<organism evidence="3 4">
    <name type="scientific">Pseudohongiella acticola</name>
    <dbReference type="NCBI Taxonomy" id="1524254"/>
    <lineage>
        <taxon>Bacteria</taxon>
        <taxon>Pseudomonadati</taxon>
        <taxon>Pseudomonadota</taxon>
        <taxon>Gammaproteobacteria</taxon>
        <taxon>Pseudomonadales</taxon>
        <taxon>Pseudohongiellaceae</taxon>
        <taxon>Pseudohongiella</taxon>
    </lineage>
</organism>
<feature type="signal peptide" evidence="1">
    <location>
        <begin position="1"/>
        <end position="28"/>
    </location>
</feature>
<keyword evidence="1" id="KW-0732">Signal</keyword>
<keyword evidence="4" id="KW-1185">Reference proteome</keyword>
<feature type="domain" description="Xylose isomerase-like TIM barrel" evidence="2">
    <location>
        <begin position="101"/>
        <end position="280"/>
    </location>
</feature>